<name>A0AAV1ZZU7_9ARAC</name>
<sequence>MAFYHTLNIQIRLLSPFVKFHRCFSRKSSFQEHEICIKTCGNLYRKWRDEKKFRNLPSEDLNFKITYIDNGNSALNTISAPVIVAIHGAPGSYRDFIALSSYFEQKARVIVPTFPDFSVYKPGIFRFSDEEKAQLTKDFLAAISVSQVDALIIHSSGIYPGLHLCLDNNLVKSLIMLNPGTYSYDMKSIKNIKFLRRLVAACEIPILMKTLEYLGPILLKLGKVPVRTDNFLDPLLSATTMVHSNIPEAKAKFLHLSQKNFPMLYAFSKDDKLIGSKCCYELAHLLGVSNAEIYAYDENGIMINEGKNSSVLKVMSFEKGSHYVFWKHSDIIHEAIENFLRRNMIIV</sequence>
<proteinExistence type="predicted"/>
<dbReference type="Proteomes" id="UP001497382">
    <property type="component" value="Unassembled WGS sequence"/>
</dbReference>
<dbReference type="PANTHER" id="PTHR47533">
    <property type="entry name" value="PROTEIN CBG21859"/>
    <property type="match status" value="1"/>
</dbReference>
<evidence type="ECO:0000313" key="2">
    <source>
        <dbReference type="Proteomes" id="UP001497382"/>
    </source>
</evidence>
<organism evidence="1 2">
    <name type="scientific">Larinioides sclopetarius</name>
    <dbReference type="NCBI Taxonomy" id="280406"/>
    <lineage>
        <taxon>Eukaryota</taxon>
        <taxon>Metazoa</taxon>
        <taxon>Ecdysozoa</taxon>
        <taxon>Arthropoda</taxon>
        <taxon>Chelicerata</taxon>
        <taxon>Arachnida</taxon>
        <taxon>Araneae</taxon>
        <taxon>Araneomorphae</taxon>
        <taxon>Entelegynae</taxon>
        <taxon>Araneoidea</taxon>
        <taxon>Araneidae</taxon>
        <taxon>Larinioides</taxon>
    </lineage>
</organism>
<protein>
    <submittedName>
        <fullName evidence="1">Uncharacterized protein</fullName>
    </submittedName>
</protein>
<dbReference type="InterPro" id="IPR010463">
    <property type="entry name" value="DUF1057"/>
</dbReference>
<dbReference type="Pfam" id="PF06342">
    <property type="entry name" value="DUF1057"/>
    <property type="match status" value="1"/>
</dbReference>
<accession>A0AAV1ZZU7</accession>
<reference evidence="1 2" key="1">
    <citation type="submission" date="2024-04" db="EMBL/GenBank/DDBJ databases">
        <authorList>
            <person name="Rising A."/>
            <person name="Reimegard J."/>
            <person name="Sonavane S."/>
            <person name="Akerstrom W."/>
            <person name="Nylinder S."/>
            <person name="Hedman E."/>
            <person name="Kallberg Y."/>
        </authorList>
    </citation>
    <scope>NUCLEOTIDE SEQUENCE [LARGE SCALE GENOMIC DNA]</scope>
</reference>
<evidence type="ECO:0000313" key="1">
    <source>
        <dbReference type="EMBL" id="CAL1276087.1"/>
    </source>
</evidence>
<dbReference type="EMBL" id="CAXIEN010000090">
    <property type="protein sequence ID" value="CAL1276087.1"/>
    <property type="molecule type" value="Genomic_DNA"/>
</dbReference>
<comment type="caution">
    <text evidence="1">The sequence shown here is derived from an EMBL/GenBank/DDBJ whole genome shotgun (WGS) entry which is preliminary data.</text>
</comment>
<dbReference type="Gene3D" id="3.40.50.1820">
    <property type="entry name" value="alpha/beta hydrolase"/>
    <property type="match status" value="1"/>
</dbReference>
<keyword evidence="2" id="KW-1185">Reference proteome</keyword>
<dbReference type="AlphaFoldDB" id="A0AAV1ZZU7"/>
<dbReference type="PANTHER" id="PTHR47533:SF4">
    <property type="entry name" value="AB HYDROLASE-1 DOMAIN-CONTAINING PROTEIN"/>
    <property type="match status" value="1"/>
</dbReference>
<dbReference type="InterPro" id="IPR029058">
    <property type="entry name" value="AB_hydrolase_fold"/>
</dbReference>
<dbReference type="SUPFAM" id="SSF53474">
    <property type="entry name" value="alpha/beta-Hydrolases"/>
    <property type="match status" value="1"/>
</dbReference>
<gene>
    <name evidence="1" type="ORF">LARSCL_LOCUS8453</name>
</gene>